<dbReference type="InterPro" id="IPR016036">
    <property type="entry name" value="Malonyl_transacylase_ACP-bd"/>
</dbReference>
<reference evidence="12 13" key="1">
    <citation type="submission" date="2017-10" db="EMBL/GenBank/DDBJ databases">
        <authorList>
            <person name="Banno H."/>
            <person name="Chua N.-H."/>
        </authorList>
    </citation>
    <scope>NUCLEOTIDE SEQUENCE [LARGE SCALE GENOMIC DNA]</scope>
    <source>
        <strain evidence="12 13">YW11</strain>
    </source>
</reference>
<dbReference type="PANTHER" id="PTHR43775:SF37">
    <property type="entry name" value="SI:DKEY-61P9.11"/>
    <property type="match status" value="1"/>
</dbReference>
<dbReference type="InterPro" id="IPR029063">
    <property type="entry name" value="SAM-dependent_MTases_sf"/>
</dbReference>
<feature type="active site" description="Proton donor; for dehydratase activity" evidence="7">
    <location>
        <position position="1163"/>
    </location>
</feature>
<dbReference type="Gene3D" id="3.40.50.150">
    <property type="entry name" value="Vaccinia Virus protein VP39"/>
    <property type="match status" value="1"/>
</dbReference>
<dbReference type="GO" id="GO:0016491">
    <property type="term" value="F:oxidoreductase activity"/>
    <property type="evidence" value="ECO:0007669"/>
    <property type="project" value="InterPro"/>
</dbReference>
<dbReference type="Pfam" id="PF00109">
    <property type="entry name" value="ketoacyl-synt"/>
    <property type="match status" value="1"/>
</dbReference>
<dbReference type="SUPFAM" id="SSF53901">
    <property type="entry name" value="Thiolase-like"/>
    <property type="match status" value="1"/>
</dbReference>
<dbReference type="EMBL" id="PDNU01000019">
    <property type="protein sequence ID" value="PHK94783.1"/>
    <property type="molecule type" value="Genomic_DNA"/>
</dbReference>
<dbReference type="Pfam" id="PF08659">
    <property type="entry name" value="KR"/>
    <property type="match status" value="1"/>
</dbReference>
<evidence type="ECO:0000256" key="7">
    <source>
        <dbReference type="PROSITE-ProRule" id="PRU01363"/>
    </source>
</evidence>
<dbReference type="SUPFAM" id="SSF51735">
    <property type="entry name" value="NAD(P)-binding Rossmann-fold domains"/>
    <property type="match status" value="3"/>
</dbReference>
<dbReference type="OrthoDB" id="9778690at2"/>
<organism evidence="12 13">
    <name type="scientific">Teichococcus rhizosphaerae</name>
    <dbReference type="NCBI Taxonomy" id="1335062"/>
    <lineage>
        <taxon>Bacteria</taxon>
        <taxon>Pseudomonadati</taxon>
        <taxon>Pseudomonadota</taxon>
        <taxon>Alphaproteobacteria</taxon>
        <taxon>Acetobacterales</taxon>
        <taxon>Roseomonadaceae</taxon>
        <taxon>Roseomonas</taxon>
    </lineage>
</organism>
<dbReference type="GO" id="GO:0031177">
    <property type="term" value="F:phosphopantetheine binding"/>
    <property type="evidence" value="ECO:0007669"/>
    <property type="project" value="InterPro"/>
</dbReference>
<dbReference type="InterPro" id="IPR016035">
    <property type="entry name" value="Acyl_Trfase/lysoPLipase"/>
</dbReference>
<dbReference type="InterPro" id="IPR001227">
    <property type="entry name" value="Ac_transferase_dom_sf"/>
</dbReference>
<dbReference type="InterPro" id="IPR013968">
    <property type="entry name" value="PKS_KR"/>
</dbReference>
<dbReference type="SMART" id="SM00822">
    <property type="entry name" value="PKS_KR"/>
    <property type="match status" value="1"/>
</dbReference>
<feature type="region of interest" description="Disordered" evidence="8">
    <location>
        <begin position="1"/>
        <end position="25"/>
    </location>
</feature>
<dbReference type="CDD" id="cd05195">
    <property type="entry name" value="enoyl_red"/>
    <property type="match status" value="1"/>
</dbReference>
<dbReference type="Pfam" id="PF00107">
    <property type="entry name" value="ADH_zinc_N"/>
    <property type="match status" value="1"/>
</dbReference>
<dbReference type="Proteomes" id="UP000223527">
    <property type="component" value="Unassembled WGS sequence"/>
</dbReference>
<dbReference type="Pfam" id="PF00550">
    <property type="entry name" value="PP-binding"/>
    <property type="match status" value="1"/>
</dbReference>
<dbReference type="InterPro" id="IPR049551">
    <property type="entry name" value="PKS_DH_C"/>
</dbReference>
<dbReference type="CDD" id="cd00833">
    <property type="entry name" value="PKS"/>
    <property type="match status" value="1"/>
</dbReference>
<dbReference type="Pfam" id="PF02801">
    <property type="entry name" value="Ketoacyl-synt_C"/>
    <property type="match status" value="1"/>
</dbReference>
<dbReference type="SUPFAM" id="SSF47336">
    <property type="entry name" value="ACP-like"/>
    <property type="match status" value="1"/>
</dbReference>
<dbReference type="Gene3D" id="1.10.1200.10">
    <property type="entry name" value="ACP-like"/>
    <property type="match status" value="1"/>
</dbReference>
<evidence type="ECO:0000313" key="12">
    <source>
        <dbReference type="EMBL" id="PHK94783.1"/>
    </source>
</evidence>
<dbReference type="SUPFAM" id="SSF52151">
    <property type="entry name" value="FabD/lysophospholipase-like"/>
    <property type="match status" value="1"/>
</dbReference>
<evidence type="ECO:0000259" key="9">
    <source>
        <dbReference type="PROSITE" id="PS50075"/>
    </source>
</evidence>
<dbReference type="Gene3D" id="3.90.180.10">
    <property type="entry name" value="Medium-chain alcohol dehydrogenases, catalytic domain"/>
    <property type="match status" value="1"/>
</dbReference>
<keyword evidence="3" id="KW-0808">Transferase</keyword>
<evidence type="ECO:0000256" key="4">
    <source>
        <dbReference type="ARBA" id="ARBA00022857"/>
    </source>
</evidence>
<dbReference type="PROSITE" id="PS00012">
    <property type="entry name" value="PHOSPHOPANTETHEINE"/>
    <property type="match status" value="1"/>
</dbReference>
<dbReference type="InterPro" id="IPR014031">
    <property type="entry name" value="Ketoacyl_synth_C"/>
</dbReference>
<keyword evidence="13" id="KW-1185">Reference proteome</keyword>
<dbReference type="InterPro" id="IPR036291">
    <property type="entry name" value="NAD(P)-bd_dom_sf"/>
</dbReference>
<feature type="domain" description="Carrier" evidence="9">
    <location>
        <begin position="2398"/>
        <end position="2475"/>
    </location>
</feature>
<dbReference type="Gene3D" id="3.40.50.720">
    <property type="entry name" value="NAD(P)-binding Rossmann-like Domain"/>
    <property type="match status" value="3"/>
</dbReference>
<gene>
    <name evidence="12" type="ORF">CR162_11555</name>
</gene>
<dbReference type="InterPro" id="IPR020843">
    <property type="entry name" value="ER"/>
</dbReference>
<dbReference type="SMART" id="SM00829">
    <property type="entry name" value="PKS_ER"/>
    <property type="match status" value="1"/>
</dbReference>
<accession>A0A2C7AAW1</accession>
<dbReference type="Pfam" id="PF14765">
    <property type="entry name" value="PS-DH"/>
    <property type="match status" value="1"/>
</dbReference>
<dbReference type="Pfam" id="PF00698">
    <property type="entry name" value="Acyl_transf_1"/>
    <property type="match status" value="1"/>
</dbReference>
<name>A0A2C7AAW1_9PROT</name>
<evidence type="ECO:0000256" key="3">
    <source>
        <dbReference type="ARBA" id="ARBA00022679"/>
    </source>
</evidence>
<feature type="domain" description="PKS/mFAS DH" evidence="11">
    <location>
        <begin position="969"/>
        <end position="1248"/>
    </location>
</feature>
<keyword evidence="4" id="KW-0521">NADP</keyword>
<keyword evidence="1" id="KW-0596">Phosphopantetheine</keyword>
<sequence>MAGRPCRAALPRGTRPCHDGPAAGRAFSRVRQPTVPPAVSRPGASLARPALPAAEQYGMTQGPTPPAPSPAEPVAIIGAACRLPGARDLDGFWEMLAAGRDCVGTLPPDRFTQAAFHHPRKGEPGRSYSFAAAHLGDISGFDAPAFGLSPREAAEMDPQQRLLLEVAAEALEDAGWPASQVAGRTIGVWVGGSSTDYAELRLGDPAGADRYFMTGNTLSILANRLTNVFDLRGPGQTVDTACSSSLVALEAAVAAIRAGQVEAALVGGVQMLLSPFAFAGFSRAGMLSARGRCQAFDAAADGYVRGEGAGLVVLKPLSAALAAGDAIRGVILAAGTNAAGRTIGLSLPNREAQAALLRRVLAEAGVAPADIAYFEAHGTGTQAGDPAETWAIGTALAQGRATPLTIGSVKTNIGHLEPASGIAGLLKAMLVLERGAVPPNLHFSTPNPDIDFAGLNIRVPTTLEALATGKVTGINSFGFGGTNASVLLGAAPPLPLPASAPPAEPVAAEAPPLVLSARSAGALKALAASWRDRLADEADTLPLRRGLGRHRDLHGHRLALRGADAATLRAGLDGWLAGARAGGPLPGVTHGVAKRGAGGHIAFVFSGNGAQFAGMAREAMAHNAAFRAAVAEADAVLAPLAGWSGAALLAEGVPAGDLAGTDKAQPLLFLVQHGILAALAAEGIRPDYVLGHSVGEVAAAHAAGILTLEQAARLVVARSRAQHSRRGHGHMAAIGAGAEEAAPLLAACPADEAGWRPEIAAYNAPNAITVAGPEAAIDALVAAARARRLAAVRLDLDYAFHSAAMDPVREALLAELQGFAPGAERLGFLSSVTGTKLPGAALDAEYWWRNLRAPVRFQAAVQAAVDAGARLFLEIGPNPVLQSYLRESLRAAEAEAPVLPSLSRRDPEGDPFPALADRALVQGADPRGGPAWQGPAARRGLPFTPFERQRHWFAATQEATRLTDPAADHPLLGLRQGGEPTRWSRLLDTAQEPWLADHRLGGEPVLPAAAMLEMALAAAALHLPEAPVLELRDVTILRPLPLSAEAARETRFTLEPESGLFRLESRPRLTGEGWTLHARGQLAAATLAALAAPPPPALEGTRLEGGEILAIARRLQLDYGPAFQAAAEATLSADGRQAGVRLALPAAAPPDGAGWLLHPVRLDAALHGLVALFAPGQREEEGAGVVPVRFGRLLLRRGAPVPVSAELELLHRGSRSGQYAARLRDGAGQVVARLEEGWMQSIRLAPRAGLAEAVFRIEEQALEAAPGPVPAIDLDAAMRAALAEDAEHDLSETALLLEGHVVASAQAALRARADAAGLLPASGLSPYALSLLRALAEDGLAEPGPQGWLLPAPEDLPEAADIWRAVMAESPSAAHELAWLALAAERLPEALSGQSQPENLPPPDALGFARLAAVLGQAVGRFVAAWPAGRPLRVLEIGANGGPLTRRLLAVLGASGKPVHYTATGAPGDARAAAIPPHAGNIAFGFEPWEPGTPAPAGLGADLVVGLAAAARARRGAALLGTLSGLLAPGGALLLAEPLPGRAWTFTCGQDAGWWEHGAAPLPDAQGWEAACAAPDLERAWVSPLGSAPWPALLVAARTAPAGAEAAAPAAPARPATLQLHHDAASAPLAEALAAALSGAGAGVAALPLAAAGQQPPRGLSGAHVVALAAPEAGALPAALAQVTALAEAARGRAQAFTLVTADARCAPEAAALHGLARVLTNEMPELRPRRIGLEAALAPAEAAARLLPELLGAGAEPELRLTRAARLAPRLRPGARPAPAVPRGPARLAIRQPGQLGTLEWESLTLPPPGPGEVVVRVEAAGLNFRDLMWAQGLLPEEALLLGFAGPTLGMEMAGVVEQAGPGVDLRPGEAVFGFAPAALASRVRTRAEAVTRVPPGLDFAAAATVPVAFLTAIYALEHCARLGEGETVLIHGGAGAVGLAALQVARAAGARIAATAGTAAKRALLRAAGAELVLDSRDPGFADQLRAAWPEGVDVVLNSLAGEAMERSLALVKPFGRFVELGKRDFFENRRVGLRPYRHNLTYFGVDVDQLPKARPDLARRLLADIAGRFAAGALHPLPHAKRPATEAEAAFRALQASSHIGKLVLVPPPVPRAAPRPGWTPPEGTILVVGGVQGFGFECAKWLAARGARHLALLSRRGGTTPGAEAAVTALAALGARATVHAADATDAAALEAALAAIRAEGPPLAGVVHAAAAFDDAAAIALDARRFAAVLAPKLAIAENLDRATRRDPLSLFLLFSSATTAMGNPGQANYVAANMALEALARRRHAEGLPALAVGWGPIADAGVLAGDAATAETLARRLGVEPMAAVEALSALPALLEAGAPVLGLARIAWREARMALPVLEEPFFSEVRGRAGQEMEAASLQAHLLSLPPEEARALLRQVAQQEVARILRLPPEAVPLDAPVAGLGLDSLGGLELRGALERRLGMQVPLASVSEELTIDLLTRKLADGLAGGRDEEAIAGLVEQFEPSATPAARAAEPAA</sequence>
<dbReference type="InterPro" id="IPR049900">
    <property type="entry name" value="PKS_mFAS_DH"/>
</dbReference>
<dbReference type="InterPro" id="IPR050091">
    <property type="entry name" value="PKS_NRPS_Biosynth_Enz"/>
</dbReference>
<dbReference type="GO" id="GO:0004312">
    <property type="term" value="F:fatty acid synthase activity"/>
    <property type="evidence" value="ECO:0007669"/>
    <property type="project" value="TreeGrafter"/>
</dbReference>
<dbReference type="InterPro" id="IPR013149">
    <property type="entry name" value="ADH-like_C"/>
</dbReference>
<evidence type="ECO:0000259" key="10">
    <source>
        <dbReference type="PROSITE" id="PS52004"/>
    </source>
</evidence>
<feature type="region of interest" description="N-terminal hotdog fold" evidence="7">
    <location>
        <begin position="969"/>
        <end position="1089"/>
    </location>
</feature>
<dbReference type="PROSITE" id="PS50075">
    <property type="entry name" value="CARRIER"/>
    <property type="match status" value="1"/>
</dbReference>
<dbReference type="InterPro" id="IPR009081">
    <property type="entry name" value="PP-bd_ACP"/>
</dbReference>
<proteinExistence type="predicted"/>
<dbReference type="Gene3D" id="3.40.366.10">
    <property type="entry name" value="Malonyl-Coenzyme A Acyl Carrier Protein, domain 2"/>
    <property type="match status" value="1"/>
</dbReference>
<dbReference type="InterPro" id="IPR020841">
    <property type="entry name" value="PKS_Beta-ketoAc_synthase_dom"/>
</dbReference>
<feature type="domain" description="Ketosynthase family 3 (KS3)" evidence="10">
    <location>
        <begin position="71"/>
        <end position="490"/>
    </location>
</feature>
<dbReference type="PROSITE" id="PS52004">
    <property type="entry name" value="KS3_2"/>
    <property type="match status" value="1"/>
</dbReference>
<evidence type="ECO:0000313" key="13">
    <source>
        <dbReference type="Proteomes" id="UP000223527"/>
    </source>
</evidence>
<keyword evidence="2" id="KW-0597">Phosphoprotein</keyword>
<dbReference type="InterPro" id="IPR020807">
    <property type="entry name" value="PKS_DH"/>
</dbReference>
<dbReference type="Pfam" id="PF16197">
    <property type="entry name" value="KAsynt_C_assoc"/>
    <property type="match status" value="1"/>
</dbReference>
<dbReference type="SUPFAM" id="SSF53335">
    <property type="entry name" value="S-adenosyl-L-methionine-dependent methyltransferases"/>
    <property type="match status" value="1"/>
</dbReference>
<evidence type="ECO:0000256" key="2">
    <source>
        <dbReference type="ARBA" id="ARBA00022553"/>
    </source>
</evidence>
<dbReference type="InterPro" id="IPR042104">
    <property type="entry name" value="PKS_dehydratase_sf"/>
</dbReference>
<evidence type="ECO:0000259" key="11">
    <source>
        <dbReference type="PROSITE" id="PS52019"/>
    </source>
</evidence>
<dbReference type="SMART" id="SM00826">
    <property type="entry name" value="PKS_DH"/>
    <property type="match status" value="1"/>
</dbReference>
<feature type="region of interest" description="C-terminal hotdog fold" evidence="7">
    <location>
        <begin position="1100"/>
        <end position="1248"/>
    </location>
</feature>
<protein>
    <submittedName>
        <fullName evidence="12">Uncharacterized protein</fullName>
    </submittedName>
</protein>
<dbReference type="PANTHER" id="PTHR43775">
    <property type="entry name" value="FATTY ACID SYNTHASE"/>
    <property type="match status" value="1"/>
</dbReference>
<dbReference type="InterPro" id="IPR057326">
    <property type="entry name" value="KR_dom"/>
</dbReference>
<dbReference type="InterPro" id="IPR014043">
    <property type="entry name" value="Acyl_transferase_dom"/>
</dbReference>
<dbReference type="InterPro" id="IPR013154">
    <property type="entry name" value="ADH-like_N"/>
</dbReference>
<feature type="active site" description="Proton acceptor; for dehydratase activity" evidence="7">
    <location>
        <position position="998"/>
    </location>
</feature>
<dbReference type="Gene3D" id="3.30.70.3290">
    <property type="match status" value="1"/>
</dbReference>
<dbReference type="Pfam" id="PF08240">
    <property type="entry name" value="ADH_N"/>
    <property type="match status" value="1"/>
</dbReference>
<keyword evidence="5" id="KW-0511">Multifunctional enzyme</keyword>
<dbReference type="InterPro" id="IPR011032">
    <property type="entry name" value="GroES-like_sf"/>
</dbReference>
<dbReference type="PROSITE" id="PS52019">
    <property type="entry name" value="PKS_MFAS_DH"/>
    <property type="match status" value="1"/>
</dbReference>
<dbReference type="Pfam" id="PF21089">
    <property type="entry name" value="PKS_DH_N"/>
    <property type="match status" value="1"/>
</dbReference>
<dbReference type="SUPFAM" id="SSF55048">
    <property type="entry name" value="Probable ACP-binding domain of malonyl-CoA ACP transacylase"/>
    <property type="match status" value="1"/>
</dbReference>
<dbReference type="InterPro" id="IPR016039">
    <property type="entry name" value="Thiolase-like"/>
</dbReference>
<dbReference type="InterPro" id="IPR049552">
    <property type="entry name" value="PKS_DH_N"/>
</dbReference>
<dbReference type="FunFam" id="3.40.50.720:FF:000209">
    <property type="entry name" value="Polyketide synthase Pks12"/>
    <property type="match status" value="1"/>
</dbReference>
<dbReference type="SMART" id="SM00827">
    <property type="entry name" value="PKS_AT"/>
    <property type="match status" value="1"/>
</dbReference>
<dbReference type="InterPro" id="IPR020806">
    <property type="entry name" value="PKS_PP-bd"/>
</dbReference>
<dbReference type="Gene3D" id="3.10.129.110">
    <property type="entry name" value="Polyketide synthase dehydratase"/>
    <property type="match status" value="1"/>
</dbReference>
<evidence type="ECO:0000256" key="8">
    <source>
        <dbReference type="SAM" id="MobiDB-lite"/>
    </source>
</evidence>
<dbReference type="InterPro" id="IPR032821">
    <property type="entry name" value="PKS_assoc"/>
</dbReference>
<comment type="caution">
    <text evidence="12">The sequence shown here is derived from an EMBL/GenBank/DDBJ whole genome shotgun (WGS) entry which is preliminary data.</text>
</comment>
<dbReference type="SUPFAM" id="SSF50129">
    <property type="entry name" value="GroES-like"/>
    <property type="match status" value="1"/>
</dbReference>
<dbReference type="InterPro" id="IPR006162">
    <property type="entry name" value="Ppantetheine_attach_site"/>
</dbReference>
<dbReference type="InterPro" id="IPR014030">
    <property type="entry name" value="Ketoacyl_synth_N"/>
</dbReference>
<evidence type="ECO:0000256" key="5">
    <source>
        <dbReference type="ARBA" id="ARBA00023268"/>
    </source>
</evidence>
<dbReference type="GO" id="GO:0006633">
    <property type="term" value="P:fatty acid biosynthetic process"/>
    <property type="evidence" value="ECO:0007669"/>
    <property type="project" value="TreeGrafter"/>
</dbReference>
<dbReference type="SMART" id="SM00825">
    <property type="entry name" value="PKS_KS"/>
    <property type="match status" value="1"/>
</dbReference>
<dbReference type="Gene3D" id="3.40.47.10">
    <property type="match status" value="1"/>
</dbReference>
<evidence type="ECO:0000256" key="6">
    <source>
        <dbReference type="ARBA" id="ARBA00023315"/>
    </source>
</evidence>
<keyword evidence="6" id="KW-0012">Acyltransferase</keyword>
<dbReference type="InterPro" id="IPR036736">
    <property type="entry name" value="ACP-like_sf"/>
</dbReference>
<dbReference type="SMART" id="SM00823">
    <property type="entry name" value="PKS_PP"/>
    <property type="match status" value="1"/>
</dbReference>
<evidence type="ECO:0000256" key="1">
    <source>
        <dbReference type="ARBA" id="ARBA00022450"/>
    </source>
</evidence>